<dbReference type="AlphaFoldDB" id="A0A9D1EQG6"/>
<dbReference type="GO" id="GO:0016114">
    <property type="term" value="P:terpenoid biosynthetic process"/>
    <property type="evidence" value="ECO:0007669"/>
    <property type="project" value="UniProtKB-ARBA"/>
</dbReference>
<dbReference type="SFLD" id="SFLDS00005">
    <property type="entry name" value="Isoprenoid_Synthase_Type_I"/>
    <property type="match status" value="1"/>
</dbReference>
<evidence type="ECO:0000256" key="12">
    <source>
        <dbReference type="RuleBase" id="RU004466"/>
    </source>
</evidence>
<reference evidence="13" key="1">
    <citation type="submission" date="2020-10" db="EMBL/GenBank/DDBJ databases">
        <authorList>
            <person name="Gilroy R."/>
        </authorList>
    </citation>
    <scope>NUCLEOTIDE SEQUENCE</scope>
    <source>
        <strain evidence="13">CHK157-1446</strain>
    </source>
</reference>
<evidence type="ECO:0000313" key="13">
    <source>
        <dbReference type="EMBL" id="HIS25232.1"/>
    </source>
</evidence>
<sequence>MTENFKSKLDADVKLINDTIQNICSCGYLKASGSPQDKVIEAENYSVSAGGKRIRPLLCIEFCRLFGGDITESTLNVAVCLELMHTFSLVHDDMPEMDNDRLRRGKPSTHAKFGQDIALLAGDGLCILPFEIISREACEGKIPFKTAAELVNILSVSAGNRGMIMGQTLDLLSENKDIKVVNKDFLIKMSSLKTGCMLKASCLFGAALADADEKRRSSAVEYAANLGLAFQIVDDILDVKGDEKLLGKPIGSDKARNKITFADALGADGALSLAKEYTEAAVAAVKEYDGSDFLCELAQSLVSRKF</sequence>
<evidence type="ECO:0000256" key="3">
    <source>
        <dbReference type="ARBA" id="ARBA00012439"/>
    </source>
</evidence>
<comment type="caution">
    <text evidence="13">The sequence shown here is derived from an EMBL/GenBank/DDBJ whole genome shotgun (WGS) entry which is preliminary data.</text>
</comment>
<keyword evidence="8" id="KW-0414">Isoprene biosynthesis</keyword>
<dbReference type="PANTHER" id="PTHR43281:SF1">
    <property type="entry name" value="FARNESYL DIPHOSPHATE SYNTHASE"/>
    <property type="match status" value="1"/>
</dbReference>
<evidence type="ECO:0000256" key="5">
    <source>
        <dbReference type="ARBA" id="ARBA00022679"/>
    </source>
</evidence>
<dbReference type="CDD" id="cd00685">
    <property type="entry name" value="Trans_IPPS_HT"/>
    <property type="match status" value="1"/>
</dbReference>
<dbReference type="SUPFAM" id="SSF48576">
    <property type="entry name" value="Terpenoid synthases"/>
    <property type="match status" value="1"/>
</dbReference>
<dbReference type="GO" id="GO:0046872">
    <property type="term" value="F:metal ion binding"/>
    <property type="evidence" value="ECO:0007669"/>
    <property type="project" value="UniProtKB-KW"/>
</dbReference>
<evidence type="ECO:0000256" key="2">
    <source>
        <dbReference type="ARBA" id="ARBA00006706"/>
    </source>
</evidence>
<organism evidence="13 14">
    <name type="scientific">Candidatus Faeciplasma gallinarum</name>
    <dbReference type="NCBI Taxonomy" id="2840799"/>
    <lineage>
        <taxon>Bacteria</taxon>
        <taxon>Bacillati</taxon>
        <taxon>Bacillota</taxon>
        <taxon>Clostridia</taxon>
        <taxon>Eubacteriales</taxon>
        <taxon>Oscillospiraceae</taxon>
        <taxon>Oscillospiraceae incertae sedis</taxon>
        <taxon>Candidatus Faeciplasma</taxon>
    </lineage>
</organism>
<keyword evidence="5 12" id="KW-0808">Transferase</keyword>
<dbReference type="PANTHER" id="PTHR43281">
    <property type="entry name" value="FARNESYL DIPHOSPHATE SYNTHASE"/>
    <property type="match status" value="1"/>
</dbReference>
<evidence type="ECO:0000256" key="10">
    <source>
        <dbReference type="ARBA" id="ARBA00032873"/>
    </source>
</evidence>
<dbReference type="GO" id="GO:0004337">
    <property type="term" value="F:(2E,6E)-farnesyl diphosphate synthase activity"/>
    <property type="evidence" value="ECO:0007669"/>
    <property type="project" value="UniProtKB-EC"/>
</dbReference>
<dbReference type="SFLD" id="SFLDG01017">
    <property type="entry name" value="Polyprenyl_Transferase_Like"/>
    <property type="match status" value="1"/>
</dbReference>
<evidence type="ECO:0000256" key="11">
    <source>
        <dbReference type="ARBA" id="ARBA00049399"/>
    </source>
</evidence>
<evidence type="ECO:0000256" key="7">
    <source>
        <dbReference type="ARBA" id="ARBA00022842"/>
    </source>
</evidence>
<comment type="cofactor">
    <cofactor evidence="1">
        <name>Mg(2+)</name>
        <dbReference type="ChEBI" id="CHEBI:18420"/>
    </cofactor>
</comment>
<dbReference type="FunFam" id="1.10.600.10:FF:000001">
    <property type="entry name" value="Geranylgeranyl diphosphate synthase"/>
    <property type="match status" value="1"/>
</dbReference>
<comment type="similarity">
    <text evidence="2 12">Belongs to the FPP/GGPP synthase family.</text>
</comment>
<dbReference type="Proteomes" id="UP000823982">
    <property type="component" value="Unassembled WGS sequence"/>
</dbReference>
<dbReference type="PROSITE" id="PS00444">
    <property type="entry name" value="POLYPRENYL_SYNTHASE_2"/>
    <property type="match status" value="1"/>
</dbReference>
<evidence type="ECO:0000256" key="1">
    <source>
        <dbReference type="ARBA" id="ARBA00001946"/>
    </source>
</evidence>
<dbReference type="InterPro" id="IPR000092">
    <property type="entry name" value="Polyprenyl_synt"/>
</dbReference>
<comment type="catalytic activity">
    <reaction evidence="11">
        <text>isopentenyl diphosphate + (2E)-geranyl diphosphate = (2E,6E)-farnesyl diphosphate + diphosphate</text>
        <dbReference type="Rhea" id="RHEA:19361"/>
        <dbReference type="ChEBI" id="CHEBI:33019"/>
        <dbReference type="ChEBI" id="CHEBI:58057"/>
        <dbReference type="ChEBI" id="CHEBI:128769"/>
        <dbReference type="ChEBI" id="CHEBI:175763"/>
        <dbReference type="EC" id="2.5.1.10"/>
    </reaction>
</comment>
<keyword evidence="7" id="KW-0460">Magnesium</keyword>
<dbReference type="Pfam" id="PF00348">
    <property type="entry name" value="polyprenyl_synt"/>
    <property type="match status" value="1"/>
</dbReference>
<protein>
    <recommendedName>
        <fullName evidence="4">Farnesyl diphosphate synthase</fullName>
        <ecNumber evidence="3">2.5.1.10</ecNumber>
    </recommendedName>
    <alternativeName>
        <fullName evidence="10">(2E,6E)-farnesyl diphosphate synthase</fullName>
    </alternativeName>
    <alternativeName>
        <fullName evidence="9">Geranyltranstransferase</fullName>
    </alternativeName>
</protein>
<dbReference type="InterPro" id="IPR008949">
    <property type="entry name" value="Isoprenoid_synthase_dom_sf"/>
</dbReference>
<dbReference type="PROSITE" id="PS00723">
    <property type="entry name" value="POLYPRENYL_SYNTHASE_1"/>
    <property type="match status" value="1"/>
</dbReference>
<evidence type="ECO:0000313" key="14">
    <source>
        <dbReference type="Proteomes" id="UP000823982"/>
    </source>
</evidence>
<evidence type="ECO:0000256" key="9">
    <source>
        <dbReference type="ARBA" id="ARBA00032380"/>
    </source>
</evidence>
<accession>A0A9D1EQG6</accession>
<dbReference type="InterPro" id="IPR033749">
    <property type="entry name" value="Polyprenyl_synt_CS"/>
</dbReference>
<keyword evidence="6" id="KW-0479">Metal-binding</keyword>
<evidence type="ECO:0000256" key="6">
    <source>
        <dbReference type="ARBA" id="ARBA00022723"/>
    </source>
</evidence>
<gene>
    <name evidence="13" type="ORF">IAD01_07540</name>
</gene>
<dbReference type="EC" id="2.5.1.10" evidence="3"/>
<reference evidence="13" key="2">
    <citation type="journal article" date="2021" name="PeerJ">
        <title>Extensive microbial diversity within the chicken gut microbiome revealed by metagenomics and culture.</title>
        <authorList>
            <person name="Gilroy R."/>
            <person name="Ravi A."/>
            <person name="Getino M."/>
            <person name="Pursley I."/>
            <person name="Horton D.L."/>
            <person name="Alikhan N.F."/>
            <person name="Baker D."/>
            <person name="Gharbi K."/>
            <person name="Hall N."/>
            <person name="Watson M."/>
            <person name="Adriaenssens E.M."/>
            <person name="Foster-Nyarko E."/>
            <person name="Jarju S."/>
            <person name="Secka A."/>
            <person name="Antonio M."/>
            <person name="Oren A."/>
            <person name="Chaudhuri R.R."/>
            <person name="La Ragione R."/>
            <person name="Hildebrand F."/>
            <person name="Pallen M.J."/>
        </authorList>
    </citation>
    <scope>NUCLEOTIDE SEQUENCE</scope>
    <source>
        <strain evidence="13">CHK157-1446</strain>
    </source>
</reference>
<proteinExistence type="inferred from homology"/>
<evidence type="ECO:0000256" key="8">
    <source>
        <dbReference type="ARBA" id="ARBA00023229"/>
    </source>
</evidence>
<name>A0A9D1EQG6_9FIRM</name>
<dbReference type="Gene3D" id="1.10.600.10">
    <property type="entry name" value="Farnesyl Diphosphate Synthase"/>
    <property type="match status" value="1"/>
</dbReference>
<evidence type="ECO:0000256" key="4">
    <source>
        <dbReference type="ARBA" id="ARBA00015100"/>
    </source>
</evidence>
<dbReference type="EMBL" id="DVIR01000069">
    <property type="protein sequence ID" value="HIS25232.1"/>
    <property type="molecule type" value="Genomic_DNA"/>
</dbReference>